<evidence type="ECO:0000256" key="1">
    <source>
        <dbReference type="SAM" id="Phobius"/>
    </source>
</evidence>
<reference evidence="3" key="1">
    <citation type="journal article" date="2019" name="Int. J. Syst. Evol. Microbiol.">
        <title>The Global Catalogue of Microorganisms (GCM) 10K type strain sequencing project: providing services to taxonomists for standard genome sequencing and annotation.</title>
        <authorList>
            <consortium name="The Broad Institute Genomics Platform"/>
            <consortium name="The Broad Institute Genome Sequencing Center for Infectious Disease"/>
            <person name="Wu L."/>
            <person name="Ma J."/>
        </authorList>
    </citation>
    <scope>NUCLEOTIDE SEQUENCE [LARGE SCALE GENOMIC DNA]</scope>
    <source>
        <strain evidence="3">JCM 4737</strain>
    </source>
</reference>
<sequence>MTSHYADPMWSTRPEKSIARLRARYLAQWLWFPFLGVLWLVPYFVTLCAYFVFLPFAMMWDIDTPSPPGSGRRFRLRRRMWLNRARMRRERSTDLPWLEDQLRALFDGRKPVLMGRQSNGTLWRHGDGRVEIDDSYFRQLGPARALEIAQEYRYVPAGDVKRELPVWIVVQRMTER</sequence>
<proteinExistence type="predicted"/>
<feature type="transmembrane region" description="Helical" evidence="1">
    <location>
        <begin position="30"/>
        <end position="53"/>
    </location>
</feature>
<name>A0ABQ3E6J4_9ACTN</name>
<accession>A0ABQ3E6J4</accession>
<comment type="caution">
    <text evidence="2">The sequence shown here is derived from an EMBL/GenBank/DDBJ whole genome shotgun (WGS) entry which is preliminary data.</text>
</comment>
<gene>
    <name evidence="2" type="ORF">GCM10010346_59010</name>
</gene>
<keyword evidence="3" id="KW-1185">Reference proteome</keyword>
<protein>
    <submittedName>
        <fullName evidence="2">Uncharacterized protein</fullName>
    </submittedName>
</protein>
<dbReference type="Proteomes" id="UP000599437">
    <property type="component" value="Unassembled WGS sequence"/>
</dbReference>
<organism evidence="2 3">
    <name type="scientific">Streptomyces chryseus</name>
    <dbReference type="NCBI Taxonomy" id="68186"/>
    <lineage>
        <taxon>Bacteria</taxon>
        <taxon>Bacillati</taxon>
        <taxon>Actinomycetota</taxon>
        <taxon>Actinomycetes</taxon>
        <taxon>Kitasatosporales</taxon>
        <taxon>Streptomycetaceae</taxon>
        <taxon>Streptomyces</taxon>
    </lineage>
</organism>
<evidence type="ECO:0000313" key="2">
    <source>
        <dbReference type="EMBL" id="GHB27733.1"/>
    </source>
</evidence>
<keyword evidence="1" id="KW-0472">Membrane</keyword>
<keyword evidence="1" id="KW-0812">Transmembrane</keyword>
<keyword evidence="1" id="KW-1133">Transmembrane helix</keyword>
<evidence type="ECO:0000313" key="3">
    <source>
        <dbReference type="Proteomes" id="UP000599437"/>
    </source>
</evidence>
<dbReference type="EMBL" id="BMVO01000030">
    <property type="protein sequence ID" value="GHB27733.1"/>
    <property type="molecule type" value="Genomic_DNA"/>
</dbReference>